<feature type="region of interest" description="Disordered" evidence="1">
    <location>
        <begin position="1"/>
        <end position="33"/>
    </location>
</feature>
<accession>A0A6G0TVF3</accession>
<keyword evidence="3" id="KW-1185">Reference proteome</keyword>
<reference evidence="2 3" key="1">
    <citation type="submission" date="2019-08" db="EMBL/GenBank/DDBJ databases">
        <title>The genome of the soybean aphid Biotype 1, its phylome, world population structure and adaptation to the North American continent.</title>
        <authorList>
            <person name="Giordano R."/>
            <person name="Donthu R.K."/>
            <person name="Hernandez A.G."/>
            <person name="Wright C.L."/>
            <person name="Zimin A.V."/>
        </authorList>
    </citation>
    <scope>NUCLEOTIDE SEQUENCE [LARGE SCALE GENOMIC DNA]</scope>
    <source>
        <tissue evidence="2">Whole aphids</tissue>
    </source>
</reference>
<proteinExistence type="predicted"/>
<feature type="compositionally biased region" description="Basic and acidic residues" evidence="1">
    <location>
        <begin position="1"/>
        <end position="15"/>
    </location>
</feature>
<organism evidence="2 3">
    <name type="scientific">Aphis glycines</name>
    <name type="common">Soybean aphid</name>
    <dbReference type="NCBI Taxonomy" id="307491"/>
    <lineage>
        <taxon>Eukaryota</taxon>
        <taxon>Metazoa</taxon>
        <taxon>Ecdysozoa</taxon>
        <taxon>Arthropoda</taxon>
        <taxon>Hexapoda</taxon>
        <taxon>Insecta</taxon>
        <taxon>Pterygota</taxon>
        <taxon>Neoptera</taxon>
        <taxon>Paraneoptera</taxon>
        <taxon>Hemiptera</taxon>
        <taxon>Sternorrhyncha</taxon>
        <taxon>Aphidomorpha</taxon>
        <taxon>Aphidoidea</taxon>
        <taxon>Aphididae</taxon>
        <taxon>Aphidini</taxon>
        <taxon>Aphis</taxon>
        <taxon>Aphis</taxon>
    </lineage>
</organism>
<dbReference type="EMBL" id="VYZN01000014">
    <property type="protein sequence ID" value="KAE9539735.1"/>
    <property type="molecule type" value="Genomic_DNA"/>
</dbReference>
<dbReference type="OrthoDB" id="6615080at2759"/>
<dbReference type="Proteomes" id="UP000475862">
    <property type="component" value="Unassembled WGS sequence"/>
</dbReference>
<name>A0A6G0TVF3_APHGL</name>
<dbReference type="AlphaFoldDB" id="A0A6G0TVF3"/>
<evidence type="ECO:0000313" key="2">
    <source>
        <dbReference type="EMBL" id="KAE9539735.1"/>
    </source>
</evidence>
<sequence length="200" mass="22449">MERYSVNKNPAEKVNKQSKKTCDASTQTENDDDIPTQCVVGDNVKKNQNDIKHTKLGNNNDSILSTSNTDCSIAGTTTVPRCGDVINKKASIFIKQGLKNDLSNDFQSPFEEMILSRRSARLAKLSIEDEVKSVETLGDVQRAWQKEFKRLNYLDLYIDRIKSQLGCACALNDQSKPAVKRVRHVGINCNRTTILPRTTK</sequence>
<protein>
    <submittedName>
        <fullName evidence="2">Uncharacterized protein</fullName>
    </submittedName>
</protein>
<evidence type="ECO:0000256" key="1">
    <source>
        <dbReference type="SAM" id="MobiDB-lite"/>
    </source>
</evidence>
<gene>
    <name evidence="2" type="ORF">AGLY_004987</name>
</gene>
<evidence type="ECO:0000313" key="3">
    <source>
        <dbReference type="Proteomes" id="UP000475862"/>
    </source>
</evidence>
<comment type="caution">
    <text evidence="2">The sequence shown here is derived from an EMBL/GenBank/DDBJ whole genome shotgun (WGS) entry which is preliminary data.</text>
</comment>